<keyword evidence="3" id="KW-1185">Reference proteome</keyword>
<evidence type="ECO:0000256" key="1">
    <source>
        <dbReference type="SAM" id="MobiDB-lite"/>
    </source>
</evidence>
<proteinExistence type="predicted"/>
<name>A0A9W6TL31_9STRA</name>
<evidence type="ECO:0000313" key="3">
    <source>
        <dbReference type="Proteomes" id="UP001165121"/>
    </source>
</evidence>
<gene>
    <name evidence="2" type="ORF">Pfra01_000051200</name>
</gene>
<feature type="compositionally biased region" description="Polar residues" evidence="1">
    <location>
        <begin position="80"/>
        <end position="94"/>
    </location>
</feature>
<comment type="caution">
    <text evidence="2">The sequence shown here is derived from an EMBL/GenBank/DDBJ whole genome shotgun (WGS) entry which is preliminary data.</text>
</comment>
<accession>A0A9W6TL31</accession>
<protein>
    <submittedName>
        <fullName evidence="2">Unnamed protein product</fullName>
    </submittedName>
</protein>
<feature type="compositionally biased region" description="Polar residues" evidence="1">
    <location>
        <begin position="52"/>
        <end position="73"/>
    </location>
</feature>
<dbReference type="AlphaFoldDB" id="A0A9W6TL31"/>
<evidence type="ECO:0000313" key="2">
    <source>
        <dbReference type="EMBL" id="GMF15658.1"/>
    </source>
</evidence>
<feature type="region of interest" description="Disordered" evidence="1">
    <location>
        <begin position="24"/>
        <end position="94"/>
    </location>
</feature>
<organism evidence="2 3">
    <name type="scientific">Phytophthora fragariaefolia</name>
    <dbReference type="NCBI Taxonomy" id="1490495"/>
    <lineage>
        <taxon>Eukaryota</taxon>
        <taxon>Sar</taxon>
        <taxon>Stramenopiles</taxon>
        <taxon>Oomycota</taxon>
        <taxon>Peronosporomycetes</taxon>
        <taxon>Peronosporales</taxon>
        <taxon>Peronosporaceae</taxon>
        <taxon>Phytophthora</taxon>
    </lineage>
</organism>
<reference evidence="2" key="1">
    <citation type="submission" date="2023-04" db="EMBL/GenBank/DDBJ databases">
        <title>Phytophthora fragariaefolia NBRC 109709.</title>
        <authorList>
            <person name="Ichikawa N."/>
            <person name="Sato H."/>
            <person name="Tonouchi N."/>
        </authorList>
    </citation>
    <scope>NUCLEOTIDE SEQUENCE</scope>
    <source>
        <strain evidence="2">NBRC 109709</strain>
    </source>
</reference>
<dbReference type="EMBL" id="BSXT01000039">
    <property type="protein sequence ID" value="GMF15658.1"/>
    <property type="molecule type" value="Genomic_DNA"/>
</dbReference>
<dbReference type="Proteomes" id="UP001165121">
    <property type="component" value="Unassembled WGS sequence"/>
</dbReference>
<sequence>MVAAGGGTLDLAGLLRCMEAQLEPASSDGASRTAGAPSGVPTPPAVPTGPTQSVSPRPSTPATMGSTPTSRISSGRAASVSCTPGRSGGASTPS</sequence>